<dbReference type="GO" id="GO:0003904">
    <property type="term" value="F:deoxyribodipyrimidine photo-lyase activity"/>
    <property type="evidence" value="ECO:0007669"/>
    <property type="project" value="UniProtKB-EC"/>
</dbReference>
<evidence type="ECO:0000259" key="15">
    <source>
        <dbReference type="PROSITE" id="PS51645"/>
    </source>
</evidence>
<dbReference type="RefSeq" id="WP_043801690.1">
    <property type="nucleotide sequence ID" value="NZ_AVCH01000104.1"/>
</dbReference>
<evidence type="ECO:0000313" key="17">
    <source>
        <dbReference type="Proteomes" id="UP000029392"/>
    </source>
</evidence>
<dbReference type="STRING" id="1384054.N790_00920"/>
<evidence type="ECO:0000256" key="4">
    <source>
        <dbReference type="ARBA" id="ARBA00014046"/>
    </source>
</evidence>
<dbReference type="eggNOG" id="COG0415">
    <property type="taxonomic scope" value="Bacteria"/>
</dbReference>
<dbReference type="Pfam" id="PF00875">
    <property type="entry name" value="DNA_photolyase"/>
    <property type="match status" value="1"/>
</dbReference>
<protein>
    <recommendedName>
        <fullName evidence="4">Deoxyribodipyrimidine photo-lyase</fullName>
        <ecNumber evidence="3">4.1.99.3</ecNumber>
    </recommendedName>
    <alternativeName>
        <fullName evidence="8">DNA photolyase</fullName>
    </alternativeName>
    <alternativeName>
        <fullName evidence="11">Photoreactivating enzyme</fullName>
    </alternativeName>
</protein>
<evidence type="ECO:0000256" key="5">
    <source>
        <dbReference type="ARBA" id="ARBA00022630"/>
    </source>
</evidence>
<evidence type="ECO:0000256" key="14">
    <source>
        <dbReference type="RuleBase" id="RU004182"/>
    </source>
</evidence>
<dbReference type="OrthoDB" id="9772484at2"/>
<evidence type="ECO:0000256" key="9">
    <source>
        <dbReference type="ARBA" id="ARBA00033999"/>
    </source>
</evidence>
<feature type="site" description="Electron transfer via tryptophanyl radical" evidence="13">
    <location>
        <position position="387"/>
    </location>
</feature>
<keyword evidence="5 12" id="KW-0285">Flavoprotein</keyword>
<dbReference type="SUPFAM" id="SSF52425">
    <property type="entry name" value="Cryptochrome/photolyase, N-terminal domain"/>
    <property type="match status" value="1"/>
</dbReference>
<name>A0A091BEN7_9GAMM</name>
<evidence type="ECO:0000256" key="3">
    <source>
        <dbReference type="ARBA" id="ARBA00013149"/>
    </source>
</evidence>
<keyword evidence="7 14" id="KW-0157">Chromophore</keyword>
<dbReference type="InterPro" id="IPR006050">
    <property type="entry name" value="DNA_photolyase_N"/>
</dbReference>
<comment type="similarity">
    <text evidence="2">Belongs to the DNA photolyase class-1 family.</text>
</comment>
<dbReference type="GO" id="GO:0003677">
    <property type="term" value="F:DNA binding"/>
    <property type="evidence" value="ECO:0007669"/>
    <property type="project" value="TreeGrafter"/>
</dbReference>
<dbReference type="Gene3D" id="1.10.579.10">
    <property type="entry name" value="DNA Cyclobutane Dipyrimidine Photolyase, subunit A, domain 3"/>
    <property type="match status" value="1"/>
</dbReference>
<feature type="domain" description="Photolyase/cryptochrome alpha/beta" evidence="15">
    <location>
        <begin position="2"/>
        <end position="131"/>
    </location>
</feature>
<comment type="cofactor">
    <cofactor evidence="12">
        <name>FAD</name>
        <dbReference type="ChEBI" id="CHEBI:57692"/>
    </cofactor>
    <text evidence="12">Binds 1 FAD per subunit.</text>
</comment>
<dbReference type="Proteomes" id="UP000029392">
    <property type="component" value="Unassembled WGS sequence"/>
</dbReference>
<dbReference type="PRINTS" id="PR00147">
    <property type="entry name" value="DNAPHOTLYASE"/>
</dbReference>
<evidence type="ECO:0000256" key="1">
    <source>
        <dbReference type="ARBA" id="ARBA00001932"/>
    </source>
</evidence>
<dbReference type="InterPro" id="IPR018394">
    <property type="entry name" value="DNA_photolyase_1_CS_C"/>
</dbReference>
<dbReference type="PANTHER" id="PTHR11455:SF9">
    <property type="entry name" value="CRYPTOCHROME CIRCADIAN CLOCK 5 ISOFORM X1"/>
    <property type="match status" value="1"/>
</dbReference>
<gene>
    <name evidence="16" type="ORF">N790_00920</name>
</gene>
<dbReference type="Gene3D" id="3.40.50.620">
    <property type="entry name" value="HUPs"/>
    <property type="match status" value="1"/>
</dbReference>
<comment type="caution">
    <text evidence="16">The sequence shown here is derived from an EMBL/GenBank/DDBJ whole genome shotgun (WGS) entry which is preliminary data.</text>
</comment>
<feature type="site" description="Electron transfer via tryptophanyl radical" evidence="13">
    <location>
        <position position="310"/>
    </location>
</feature>
<dbReference type="PROSITE" id="PS51645">
    <property type="entry name" value="PHR_CRY_ALPHA_BETA"/>
    <property type="match status" value="1"/>
</dbReference>
<dbReference type="FunFam" id="1.10.579.10:FF:000003">
    <property type="entry name" value="Deoxyribodipyrimidine photo-lyase"/>
    <property type="match status" value="1"/>
</dbReference>
<dbReference type="PROSITE" id="PS00691">
    <property type="entry name" value="DNA_PHOTOLYASES_1_2"/>
    <property type="match status" value="1"/>
</dbReference>
<evidence type="ECO:0000256" key="6">
    <source>
        <dbReference type="ARBA" id="ARBA00022827"/>
    </source>
</evidence>
<feature type="binding site" evidence="12">
    <location>
        <begin position="377"/>
        <end position="379"/>
    </location>
    <ligand>
        <name>FAD</name>
        <dbReference type="ChEBI" id="CHEBI:57692"/>
    </ligand>
</feature>
<accession>A0A091BEN7</accession>
<dbReference type="AlphaFoldDB" id="A0A091BEN7"/>
<evidence type="ECO:0000256" key="12">
    <source>
        <dbReference type="PIRSR" id="PIRSR602081-1"/>
    </source>
</evidence>
<sequence>MGHALVWFRRDLRLADNPALKAALDAGLAPVPVYIHAPDEEAPWAPGAASHAWLHRSLLALDADLRARGSRLIIRQGDSLAEIEKLIAETKAEALHWNRLYEPASIARDTRIKQGLKSRGLHVESHNAALLVEPWTVQTGQGEPYRVFTPFWKNARQRLDATMPAGAPRRLPELPPMLAGLGVEDLRLEPQRPEPRWDAGFWEHWVPGEAGALELLDAFLDGAARGYKEQRNFPDRIATSKLSPHLHFGEISPRTIVARVLAQAWPAAVQPDIDHFLSELGWREFSHHLLFHFPHTAQENMNPRFREFRWARPDARLLAAWQRGRTGVPIVDAGMRELWHTGWMHNRTRMVVASFLTKNLRYHWKHGAQWFWDTLVDADLANNTQGWQWTAGTGADAAPYFRIFNPVAQAEKFDAAGKYVRRWVPELAKLPDAALSAPWEHADLLRRLAPDYPPKPIVDLKASREAALEAYSGPKTKPPAER</sequence>
<dbReference type="Pfam" id="PF03441">
    <property type="entry name" value="FAD_binding_7"/>
    <property type="match status" value="1"/>
</dbReference>
<comment type="similarity">
    <text evidence="14">Belongs to the DNA photolyase family.</text>
</comment>
<dbReference type="PATRIC" id="fig|1384054.3.peg.959"/>
<evidence type="ECO:0000256" key="8">
    <source>
        <dbReference type="ARBA" id="ARBA00031671"/>
    </source>
</evidence>
<dbReference type="InterPro" id="IPR014729">
    <property type="entry name" value="Rossmann-like_a/b/a_fold"/>
</dbReference>
<feature type="site" description="Electron transfer via tryptophanyl radical" evidence="13">
    <location>
        <position position="364"/>
    </location>
</feature>
<dbReference type="SUPFAM" id="SSF48173">
    <property type="entry name" value="Cryptochrome/photolyase FAD-binding domain"/>
    <property type="match status" value="1"/>
</dbReference>
<evidence type="ECO:0000256" key="10">
    <source>
        <dbReference type="ARBA" id="ARBA00059220"/>
    </source>
</evidence>
<dbReference type="EC" id="4.1.99.3" evidence="3"/>
<dbReference type="InterPro" id="IPR036134">
    <property type="entry name" value="Crypto/Photolyase_FAD-like_sf"/>
</dbReference>
<evidence type="ECO:0000256" key="11">
    <source>
        <dbReference type="ARBA" id="ARBA00083107"/>
    </source>
</evidence>
<proteinExistence type="inferred from homology"/>
<dbReference type="Gene3D" id="1.25.40.80">
    <property type="match status" value="1"/>
</dbReference>
<keyword evidence="6 12" id="KW-0274">FAD</keyword>
<feature type="binding site" evidence="12">
    <location>
        <begin position="239"/>
        <end position="243"/>
    </location>
    <ligand>
        <name>FAD</name>
        <dbReference type="ChEBI" id="CHEBI:57692"/>
    </ligand>
</feature>
<dbReference type="EMBL" id="AVCH01000104">
    <property type="protein sequence ID" value="KFN49957.1"/>
    <property type="molecule type" value="Genomic_DNA"/>
</dbReference>
<dbReference type="PROSITE" id="PS00394">
    <property type="entry name" value="DNA_PHOTOLYASES_1_1"/>
    <property type="match status" value="1"/>
</dbReference>
<evidence type="ECO:0000256" key="13">
    <source>
        <dbReference type="PIRSR" id="PIRSR602081-2"/>
    </source>
</evidence>
<organism evidence="16 17">
    <name type="scientific">Arenimonas malthae CC-JY-1</name>
    <dbReference type="NCBI Taxonomy" id="1384054"/>
    <lineage>
        <taxon>Bacteria</taxon>
        <taxon>Pseudomonadati</taxon>
        <taxon>Pseudomonadota</taxon>
        <taxon>Gammaproteobacteria</taxon>
        <taxon>Lysobacterales</taxon>
        <taxon>Lysobacteraceae</taxon>
        <taxon>Arenimonas</taxon>
    </lineage>
</organism>
<dbReference type="GO" id="GO:0071949">
    <property type="term" value="F:FAD binding"/>
    <property type="evidence" value="ECO:0007669"/>
    <property type="project" value="TreeGrafter"/>
</dbReference>
<comment type="catalytic activity">
    <reaction evidence="9">
        <text>cyclobutadipyrimidine (in DNA) = 2 pyrimidine residues (in DNA).</text>
        <dbReference type="EC" id="4.1.99.3"/>
    </reaction>
</comment>
<keyword evidence="17" id="KW-1185">Reference proteome</keyword>
<dbReference type="PANTHER" id="PTHR11455">
    <property type="entry name" value="CRYPTOCHROME"/>
    <property type="match status" value="1"/>
</dbReference>
<comment type="cofactor">
    <cofactor evidence="1">
        <name>(6R)-5,10-methylene-5,6,7,8-tetrahydrofolate</name>
        <dbReference type="ChEBI" id="CHEBI:15636"/>
    </cofactor>
</comment>
<comment type="function">
    <text evidence="10">Involved in repair of UV radiation-induced DNA damage. Catalyzes the light-dependent monomerization (300-600 nm) of cyclobutyl pyrimidine dimers (in cis-syn configuration), which are formed between adjacent bases on the same DNA strand upon exposure to ultraviolet radiation.</text>
</comment>
<dbReference type="InterPro" id="IPR036155">
    <property type="entry name" value="Crypto/Photolyase_N_sf"/>
</dbReference>
<evidence type="ECO:0000313" key="16">
    <source>
        <dbReference type="EMBL" id="KFN49957.1"/>
    </source>
</evidence>
<dbReference type="GO" id="GO:0009416">
    <property type="term" value="P:response to light stimulus"/>
    <property type="evidence" value="ECO:0007669"/>
    <property type="project" value="TreeGrafter"/>
</dbReference>
<feature type="binding site" evidence="12">
    <location>
        <position position="227"/>
    </location>
    <ligand>
        <name>FAD</name>
        <dbReference type="ChEBI" id="CHEBI:57692"/>
    </ligand>
</feature>
<dbReference type="InterPro" id="IPR002081">
    <property type="entry name" value="Cryptochrome/DNA_photolyase_1"/>
</dbReference>
<evidence type="ECO:0000256" key="2">
    <source>
        <dbReference type="ARBA" id="ARBA00005862"/>
    </source>
</evidence>
<evidence type="ECO:0000256" key="7">
    <source>
        <dbReference type="ARBA" id="ARBA00022991"/>
    </source>
</evidence>
<feature type="binding site" evidence="12">
    <location>
        <position position="276"/>
    </location>
    <ligand>
        <name>FAD</name>
        <dbReference type="ChEBI" id="CHEBI:57692"/>
    </ligand>
</feature>
<dbReference type="GO" id="GO:0000719">
    <property type="term" value="P:photoreactive repair"/>
    <property type="evidence" value="ECO:0007669"/>
    <property type="project" value="UniProtKB-ARBA"/>
</dbReference>
<dbReference type="InterPro" id="IPR005101">
    <property type="entry name" value="Cryptochr/Photolyase_FAD-bd"/>
</dbReference>
<reference evidence="16 17" key="1">
    <citation type="submission" date="2013-09" db="EMBL/GenBank/DDBJ databases">
        <title>Genome sequencing of Arenimonas malthae.</title>
        <authorList>
            <person name="Chen F."/>
            <person name="Wang G."/>
        </authorList>
    </citation>
    <scope>NUCLEOTIDE SEQUENCE [LARGE SCALE GENOMIC DNA]</scope>
    <source>
        <strain evidence="16 17">CC-JY-1</strain>
    </source>
</reference>